<gene>
    <name evidence="1" type="ORF">OCS_04895</name>
</gene>
<dbReference type="Proteomes" id="UP000019374">
    <property type="component" value="Unassembled WGS sequence"/>
</dbReference>
<dbReference type="EMBL" id="KE653377">
    <property type="protein sequence ID" value="EQK99397.1"/>
    <property type="molecule type" value="Genomic_DNA"/>
</dbReference>
<protein>
    <submittedName>
        <fullName evidence="1">Uncharacterized protein</fullName>
    </submittedName>
</protein>
<reference evidence="1 2" key="1">
    <citation type="journal article" date="2013" name="Chin. Sci. Bull.">
        <title>Genome survey uncovers the secrets of sex and lifestyle in caterpillar fungus.</title>
        <authorList>
            <person name="Hu X."/>
            <person name="Zhang Y."/>
            <person name="Xiao G."/>
            <person name="Zheng P."/>
            <person name="Xia Y."/>
            <person name="Zhang X."/>
            <person name="St Leger R.J."/>
            <person name="Liu X."/>
            <person name="Wang C."/>
        </authorList>
    </citation>
    <scope>NUCLEOTIDE SEQUENCE [LARGE SCALE GENOMIC DNA]</scope>
    <source>
        <strain evidence="2">Co18 / CGMCC 3.14243</strain>
        <tissue evidence="1">Fruit-body</tissue>
    </source>
</reference>
<evidence type="ECO:0000313" key="1">
    <source>
        <dbReference type="EMBL" id="EQK99397.1"/>
    </source>
</evidence>
<organism evidence="1 2">
    <name type="scientific">Ophiocordyceps sinensis (strain Co18 / CGMCC 3.14243)</name>
    <name type="common">Yarsagumba caterpillar fungus</name>
    <name type="synonym">Hirsutella sinensis</name>
    <dbReference type="NCBI Taxonomy" id="911162"/>
    <lineage>
        <taxon>Eukaryota</taxon>
        <taxon>Fungi</taxon>
        <taxon>Dikarya</taxon>
        <taxon>Ascomycota</taxon>
        <taxon>Pezizomycotina</taxon>
        <taxon>Sordariomycetes</taxon>
        <taxon>Hypocreomycetidae</taxon>
        <taxon>Hypocreales</taxon>
        <taxon>Ophiocordycipitaceae</taxon>
        <taxon>Ophiocordyceps</taxon>
    </lineage>
</organism>
<name>T5AC36_OPHSC</name>
<sequence>MSAIHLPAGRSVVSQYGAYHRLERPSPEDILGSYNFPQEDLERGWVEYHEFGVNVSRHPYPEPTITEVCPYSIDFIIAPRALAVNGFEFAHLERRDDEYAYNYAASHPDGFCHMFSGEMRLLRCFLDRMEVYFRAGVVAVALTRARRLPPPPHQRRHGL</sequence>
<dbReference type="HOGENOM" id="CLU_1661317_0_0_1"/>
<evidence type="ECO:0000313" key="2">
    <source>
        <dbReference type="Proteomes" id="UP000019374"/>
    </source>
</evidence>
<accession>T5AC36</accession>
<proteinExistence type="predicted"/>
<dbReference type="AlphaFoldDB" id="T5AC36"/>